<name>A0A9P6M9K5_9FUNG</name>
<feature type="compositionally biased region" description="Polar residues" evidence="2">
    <location>
        <begin position="356"/>
        <end position="368"/>
    </location>
</feature>
<reference evidence="4" key="1">
    <citation type="journal article" date="2020" name="Fungal Divers.">
        <title>Resolving the Mortierellaceae phylogeny through synthesis of multi-gene phylogenetics and phylogenomics.</title>
        <authorList>
            <person name="Vandepol N."/>
            <person name="Liber J."/>
            <person name="Desiro A."/>
            <person name="Na H."/>
            <person name="Kennedy M."/>
            <person name="Barry K."/>
            <person name="Grigoriev I.V."/>
            <person name="Miller A.N."/>
            <person name="O'Donnell K."/>
            <person name="Stajich J.E."/>
            <person name="Bonito G."/>
        </authorList>
    </citation>
    <scope>NUCLEOTIDE SEQUENCE</scope>
    <source>
        <strain evidence="4">MES-2147</strain>
    </source>
</reference>
<dbReference type="GO" id="GO:0008168">
    <property type="term" value="F:methyltransferase activity"/>
    <property type="evidence" value="ECO:0007669"/>
    <property type="project" value="UniProtKB-KW"/>
</dbReference>
<evidence type="ECO:0000256" key="1">
    <source>
        <dbReference type="PROSITE-ProRule" id="PRU00176"/>
    </source>
</evidence>
<feature type="region of interest" description="Disordered" evidence="2">
    <location>
        <begin position="274"/>
        <end position="388"/>
    </location>
</feature>
<feature type="compositionally biased region" description="Basic and acidic residues" evidence="2">
    <location>
        <begin position="274"/>
        <end position="288"/>
    </location>
</feature>
<proteinExistence type="predicted"/>
<keyword evidence="4" id="KW-0808">Transferase</keyword>
<evidence type="ECO:0000313" key="4">
    <source>
        <dbReference type="EMBL" id="KAF9982912.1"/>
    </source>
</evidence>
<dbReference type="EMBL" id="JAAAHW010003533">
    <property type="protein sequence ID" value="KAF9982912.1"/>
    <property type="molecule type" value="Genomic_DNA"/>
</dbReference>
<evidence type="ECO:0000313" key="5">
    <source>
        <dbReference type="Proteomes" id="UP000749646"/>
    </source>
</evidence>
<dbReference type="InterPro" id="IPR000504">
    <property type="entry name" value="RRM_dom"/>
</dbReference>
<feature type="region of interest" description="Disordered" evidence="2">
    <location>
        <begin position="438"/>
        <end position="459"/>
    </location>
</feature>
<dbReference type="AlphaFoldDB" id="A0A9P6M9K5"/>
<accession>A0A9P6M9K5</accession>
<dbReference type="SUPFAM" id="SSF54928">
    <property type="entry name" value="RNA-binding domain, RBD"/>
    <property type="match status" value="1"/>
</dbReference>
<dbReference type="PROSITE" id="PS50102">
    <property type="entry name" value="RRM"/>
    <property type="match status" value="1"/>
</dbReference>
<keyword evidence="5" id="KW-1185">Reference proteome</keyword>
<comment type="caution">
    <text evidence="4">The sequence shown here is derived from an EMBL/GenBank/DDBJ whole genome shotgun (WGS) entry which is preliminary data.</text>
</comment>
<dbReference type="Gene3D" id="3.30.70.330">
    <property type="match status" value="1"/>
</dbReference>
<feature type="domain" description="RRM" evidence="3">
    <location>
        <begin position="175"/>
        <end position="251"/>
    </location>
</feature>
<keyword evidence="1" id="KW-0694">RNA-binding</keyword>
<feature type="compositionally biased region" description="Polar residues" evidence="2">
    <location>
        <begin position="306"/>
        <end position="330"/>
    </location>
</feature>
<evidence type="ECO:0000256" key="2">
    <source>
        <dbReference type="SAM" id="MobiDB-lite"/>
    </source>
</evidence>
<feature type="region of interest" description="Disordered" evidence="2">
    <location>
        <begin position="1"/>
        <end position="31"/>
    </location>
</feature>
<feature type="compositionally biased region" description="Pro residues" evidence="2">
    <location>
        <begin position="372"/>
        <end position="388"/>
    </location>
</feature>
<feature type="compositionally biased region" description="Acidic residues" evidence="2">
    <location>
        <begin position="289"/>
        <end position="298"/>
    </location>
</feature>
<keyword evidence="4" id="KW-0489">Methyltransferase</keyword>
<sequence length="569" mass="60290">MTLLDSALSLTSNNSNSNHSNSNSNGNSASLVSVDTLTGSASVGAESTGHHFGTVPGNTGLLTSSNATVNAAAASTSALAVIGTIRPLQSLDETSSSVRNFRVVYDPCLDSSKSRNASMICRYQDDFTEEDKSDPQDPRQNASNYSYLISRTRRAFKGTLVPARFERDSNSVVQHGVLISHLAFTTTALDLEILFAGCGDILDILIEKHPATGAGLGFGRVVFAGPEAEAAAKKAADTLHGKQMERGPLKVILDGGGSKFRRAKANVAARIEAAKAKAAESSHDRDIYTNDDDMEIDDASTPPPSNMLSPCSNHPSANSSTTSLPASTTVANSTLNPATTTAALSSSISSTPSASKPNQGSTIISTSKRTPIPLPPNPRTRIPLPPIPPPELHQVKGAKTAHKEDGEIDDSANKLKSTVTSVAPNPTRAPLPALRREWDKGLEPPPLADNYNRPPKLRDIDPYRPSAEGLFLDHIREMNFMIATGAILTICHFLQNGMIAIQVDGGRVVVAVEADPGVGAENAARVQVGILKEKCMEWQLVGAAEVMRRRGGALDSKWNPLDGEGIWPV</sequence>
<organism evidence="4 5">
    <name type="scientific">Modicella reniformis</name>
    <dbReference type="NCBI Taxonomy" id="1440133"/>
    <lineage>
        <taxon>Eukaryota</taxon>
        <taxon>Fungi</taxon>
        <taxon>Fungi incertae sedis</taxon>
        <taxon>Mucoromycota</taxon>
        <taxon>Mortierellomycotina</taxon>
        <taxon>Mortierellomycetes</taxon>
        <taxon>Mortierellales</taxon>
        <taxon>Mortierellaceae</taxon>
        <taxon>Modicella</taxon>
    </lineage>
</organism>
<dbReference type="InterPro" id="IPR012677">
    <property type="entry name" value="Nucleotide-bd_a/b_plait_sf"/>
</dbReference>
<dbReference type="Pfam" id="PF00076">
    <property type="entry name" value="RRM_1"/>
    <property type="match status" value="1"/>
</dbReference>
<feature type="compositionally biased region" description="Low complexity" evidence="2">
    <location>
        <begin position="331"/>
        <end position="355"/>
    </location>
</feature>
<dbReference type="SMART" id="SM00360">
    <property type="entry name" value="RRM"/>
    <property type="match status" value="1"/>
</dbReference>
<dbReference type="Proteomes" id="UP000749646">
    <property type="component" value="Unassembled WGS sequence"/>
</dbReference>
<evidence type="ECO:0000259" key="3">
    <source>
        <dbReference type="PROSITE" id="PS50102"/>
    </source>
</evidence>
<protein>
    <submittedName>
        <fullName evidence="4">Histone methyltransferase set1</fullName>
    </submittedName>
</protein>
<dbReference type="InterPro" id="IPR035979">
    <property type="entry name" value="RBD_domain_sf"/>
</dbReference>
<gene>
    <name evidence="4" type="primary">SET1_1</name>
    <name evidence="4" type="ORF">BGZ65_002378</name>
</gene>
<dbReference type="OrthoDB" id="308383at2759"/>
<dbReference type="GO" id="GO:0003723">
    <property type="term" value="F:RNA binding"/>
    <property type="evidence" value="ECO:0007669"/>
    <property type="project" value="UniProtKB-UniRule"/>
</dbReference>
<dbReference type="GO" id="GO:0032259">
    <property type="term" value="P:methylation"/>
    <property type="evidence" value="ECO:0007669"/>
    <property type="project" value="UniProtKB-KW"/>
</dbReference>